<evidence type="ECO:0000313" key="1">
    <source>
        <dbReference type="EMBL" id="QCI29176.1"/>
    </source>
</evidence>
<evidence type="ECO:0000313" key="3">
    <source>
        <dbReference type="Proteomes" id="UP000272781"/>
    </source>
</evidence>
<reference evidence="4" key="1">
    <citation type="submission" date="2018-03" db="EMBL/GenBank/DDBJ databases">
        <title>A comparative analysis of the Nautiliaceae.</title>
        <authorList>
            <person name="Grosche A."/>
            <person name="Smedile F."/>
            <person name="Vetriani C."/>
        </authorList>
    </citation>
    <scope>NUCLEOTIDE SEQUENCE [LARGE SCALE GENOMIC DNA]</scope>
    <source>
        <strain evidence="4">TB6</strain>
    </source>
</reference>
<dbReference type="Gene3D" id="3.30.70.260">
    <property type="match status" value="1"/>
</dbReference>
<dbReference type="InterPro" id="IPR007454">
    <property type="entry name" value="UPF0250_YbeD-like"/>
</dbReference>
<proteinExistence type="predicted"/>
<evidence type="ECO:0000313" key="2">
    <source>
        <dbReference type="EMBL" id="ROR38821.1"/>
    </source>
</evidence>
<dbReference type="EMBL" id="CP027432">
    <property type="protein sequence ID" value="QCI29176.1"/>
    <property type="molecule type" value="Genomic_DNA"/>
</dbReference>
<accession>A0AAJ4RAV2</accession>
<gene>
    <name evidence="1" type="ORF">C6V80_09490</name>
    <name evidence="2" type="ORF">EDC58_1735</name>
</gene>
<reference evidence="1" key="3">
    <citation type="submission" date="2019-06" db="EMBL/GenBank/DDBJ databases">
        <title>A comparative analysis of the Nautiliaceae.</title>
        <authorList>
            <person name="Grosche A."/>
            <person name="Smedile F."/>
            <person name="Vetriani C."/>
        </authorList>
    </citation>
    <scope>NUCLEOTIDE SEQUENCE</scope>
    <source>
        <strain evidence="1">TB6</strain>
    </source>
</reference>
<dbReference type="Proteomes" id="UP000298805">
    <property type="component" value="Chromosome"/>
</dbReference>
<evidence type="ECO:0000313" key="4">
    <source>
        <dbReference type="Proteomes" id="UP000298805"/>
    </source>
</evidence>
<name>A0AAJ4RAV2_9BACT</name>
<dbReference type="AlphaFoldDB" id="A0AAJ4RAV2"/>
<dbReference type="SUPFAM" id="SSF117991">
    <property type="entry name" value="YbeD/HP0495-like"/>
    <property type="match status" value="1"/>
</dbReference>
<keyword evidence="4" id="KW-1185">Reference proteome</keyword>
<protein>
    <submittedName>
        <fullName evidence="1">DUF493 domain-containing protein</fullName>
    </submittedName>
    <submittedName>
        <fullName evidence="2">Uncharacterized protein DUF493</fullName>
    </submittedName>
</protein>
<organism evidence="2 3">
    <name type="scientific">Caminibacter pacificus</name>
    <dbReference type="NCBI Taxonomy" id="1424653"/>
    <lineage>
        <taxon>Bacteria</taxon>
        <taxon>Pseudomonadati</taxon>
        <taxon>Campylobacterota</taxon>
        <taxon>Epsilonproteobacteria</taxon>
        <taxon>Nautiliales</taxon>
        <taxon>Nautiliaceae</taxon>
        <taxon>Caminibacter</taxon>
    </lineage>
</organism>
<dbReference type="RefSeq" id="WP_123353112.1">
    <property type="nucleotide sequence ID" value="NZ_CP027432.2"/>
</dbReference>
<dbReference type="EMBL" id="RJVK01000005">
    <property type="protein sequence ID" value="ROR38821.1"/>
    <property type="molecule type" value="Genomic_DNA"/>
</dbReference>
<dbReference type="Proteomes" id="UP000272781">
    <property type="component" value="Unassembled WGS sequence"/>
</dbReference>
<dbReference type="Pfam" id="PF04359">
    <property type="entry name" value="DUF493"/>
    <property type="match status" value="1"/>
</dbReference>
<sequence length="82" mass="10072">MEKKENKIEYPRMWGFRIIGEDKEKMRAAVKECIDNQECKIEDNNQKGKYYSQKFEAYVTSEEERNEFFKRLQNHKDIKFVL</sequence>
<dbReference type="InterPro" id="IPR027471">
    <property type="entry name" value="YbeD-like_sf"/>
</dbReference>
<reference evidence="2 3" key="2">
    <citation type="submission" date="2018-11" db="EMBL/GenBank/DDBJ databases">
        <title>Genomic Encyclopedia of Type Strains, Phase IV (KMG-IV): sequencing the most valuable type-strain genomes for metagenomic binning, comparative biology and taxonomic classification.</title>
        <authorList>
            <person name="Goeker M."/>
        </authorList>
    </citation>
    <scope>NUCLEOTIDE SEQUENCE [LARGE SCALE GENOMIC DNA]</scope>
    <source>
        <strain evidence="2 3">DSM 27783</strain>
    </source>
</reference>